<dbReference type="EMBL" id="QZCE01000002">
    <property type="protein sequence ID" value="NEZ65637.1"/>
    <property type="molecule type" value="Genomic_DNA"/>
</dbReference>
<dbReference type="AlphaFoldDB" id="A0A6M0SAX9"/>
<protein>
    <submittedName>
        <fullName evidence="1">Uncharacterized protein</fullName>
    </submittedName>
</protein>
<reference evidence="1 2" key="1">
    <citation type="journal article" date="2020" name="Microb. Ecol.">
        <title>Ecogenomics of the Marine Benthic Filamentous Cyanobacterium Adonisia.</title>
        <authorList>
            <person name="Walter J.M."/>
            <person name="Coutinho F.H."/>
            <person name="Leomil L."/>
            <person name="Hargreaves P.I."/>
            <person name="Campeao M.E."/>
            <person name="Vieira V.V."/>
            <person name="Silva B.S."/>
            <person name="Fistarol G.O."/>
            <person name="Salomon P.S."/>
            <person name="Sawabe T."/>
            <person name="Mino S."/>
            <person name="Hosokawa M."/>
            <person name="Miyashita H."/>
            <person name="Maruyama F."/>
            <person name="van Verk M.C."/>
            <person name="Dutilh B.E."/>
            <person name="Thompson C.C."/>
            <person name="Thompson F.L."/>
        </authorList>
    </citation>
    <scope>NUCLEOTIDE SEQUENCE [LARGE SCALE GENOMIC DNA]</scope>
    <source>
        <strain evidence="1 2">CCMR0082</strain>
    </source>
</reference>
<sequence>MQPPIEIMADNFTISAQIPRRTVKISAQIPEAHSWANALKYRLFEVYPELTYPQILEGLGKKEDCPQLTQWLEERSADGTLIRTDGDSGKLQDSTWSIASPEIWTACAEQCGVRPYSEAQKQAVRDRGKGFSGR</sequence>
<dbReference type="Proteomes" id="UP000473574">
    <property type="component" value="Unassembled WGS sequence"/>
</dbReference>
<organism evidence="1 2">
    <name type="scientific">Adonisia turfae CCMR0082</name>
    <dbReference type="NCBI Taxonomy" id="2304604"/>
    <lineage>
        <taxon>Bacteria</taxon>
        <taxon>Bacillati</taxon>
        <taxon>Cyanobacteriota</taxon>
        <taxon>Adonisia</taxon>
        <taxon>Adonisia turfae</taxon>
    </lineage>
</organism>
<evidence type="ECO:0000313" key="2">
    <source>
        <dbReference type="Proteomes" id="UP000473574"/>
    </source>
</evidence>
<gene>
    <name evidence="1" type="ORF">D0962_23250</name>
</gene>
<comment type="caution">
    <text evidence="1">The sequence shown here is derived from an EMBL/GenBank/DDBJ whole genome shotgun (WGS) entry which is preliminary data.</text>
</comment>
<evidence type="ECO:0000313" key="1">
    <source>
        <dbReference type="EMBL" id="NEZ65637.1"/>
    </source>
</evidence>
<name>A0A6M0SAX9_9CYAN</name>
<accession>A0A6M0SAX9</accession>
<proteinExistence type="predicted"/>